<evidence type="ECO:0000256" key="9">
    <source>
        <dbReference type="SAM" id="MobiDB-lite"/>
    </source>
</evidence>
<dbReference type="SUPFAM" id="SSF117281">
    <property type="entry name" value="Kelch motif"/>
    <property type="match status" value="1"/>
</dbReference>
<sequence length="1136" mass="125790">MVVLYCNETIVGIAPTIADSSPWTHASARLVQQPMAREGTVLEVIEDAAYIYGGAGDSSDAVFNDAWKTAHGTDMYIFGGTSFDPKAIGANNDGTTQTNDVWKLDTVQSKWTVVDGGGHGGSFRPAARSQATAVSTPQAMVVFGGVVIPNVFYLSPVDLNDVWKFEYQSHSWHSVVIASNSSVPTTRFSHAATTIQLNGDLYMVVFSGRHIFDTRWTILNDAWMLPLTSVADEEGFLSSITHTIMSTELLSDEVLMSPAHHSHLLRQYSLNIPRPGTEHAHQKIVSSARQRWQQYHLKWRAPPDAASDAATIYHEEVFEVIFGEGLLGIEFAIDDTTDRVVIKSVAATLSSSSSRHFKSKHTTQVVVGSQLRPGLVVDVINDHQVHTLHGDEVLRMLATTERPMYVSFTTCDSSMVVCRLCECRVEASRLDEHMELCVFSKKHEQEASHINSMLLRIADVLDSNMRTHDMLSYFSDTDVALYKTMRAIALQAAMCDIASVDSFELCVRLMKLLDQNCDEVVGDRPTSSWVVDRGAKYSARIQHLIHAKMNQMRKTHKKMLVHHTSAPVYRTKSLEHQDNNQRRHAGTPINPGSGGGHPKLPSLRKGGLHLTLPNVDDRSDFDIIKPISKGAYGKVYLAKKKTTGDQYAIKVLAKEHVLRKNQVRDEPRNGSLSNIEAERDILASVQSPFVVKLFWTFQSQYVDVVVRSFNLFLVMEYLPGGDFMSLLECIVRLEERVACIYIAEIALALNHLHSKGRAVVDTESEDTGGVETCRDLKPDNILIGSNGHIKVWQNLPLLTDFGLSEEGVIMTDTAASMSPDRQRSSSNSDQSSTNSDLCHDYSDDEDLLEVLDVFHPSPGPDGVATSDDCRMRGEFLNAFADSPKDQDGSKHRCGTPDYLSPEILLGHEHGTPVDYWALGVILYEMLVGFPPFNDDTVEAIFANILDRRIDWPNEDQRLSPHVEDLINRLLDPNPDTRLGWTDLTMHPFFHDHGVHWDTLLDTTPPFVPTLDDPYDTSYFNNRNLTEAFVDDSGDATSSSSNDLVVGPTKSIDIPKLSSSSSSGGGRVSSSGKHSGGASAPRDRFLDGSFAMTPEAFRTFSFTNMHALVAAGREEAHGKIGGRDLLMGATSNRNLWL</sequence>
<name>A0A397DR61_APHAT</name>
<dbReference type="Gene3D" id="1.10.510.10">
    <property type="entry name" value="Transferase(Phosphotransferase) domain 1"/>
    <property type="match status" value="2"/>
</dbReference>
<dbReference type="GO" id="GO:0035556">
    <property type="term" value="P:intracellular signal transduction"/>
    <property type="evidence" value="ECO:0007669"/>
    <property type="project" value="TreeGrafter"/>
</dbReference>
<comment type="caution">
    <text evidence="12">The sequence shown here is derived from an EMBL/GenBank/DDBJ whole genome shotgun (WGS) entry which is preliminary data.</text>
</comment>
<evidence type="ECO:0000256" key="4">
    <source>
        <dbReference type="ARBA" id="ARBA00022741"/>
    </source>
</evidence>
<dbReference type="VEuPathDB" id="FungiDB:H257_03011"/>
<dbReference type="GO" id="GO:0005524">
    <property type="term" value="F:ATP binding"/>
    <property type="evidence" value="ECO:0007669"/>
    <property type="project" value="UniProtKB-KW"/>
</dbReference>
<protein>
    <recommendedName>
        <fullName evidence="1">non-specific serine/threonine protein kinase</fullName>
        <ecNumber evidence="1">2.7.11.1</ecNumber>
    </recommendedName>
</protein>
<feature type="region of interest" description="Disordered" evidence="9">
    <location>
        <begin position="813"/>
        <end position="839"/>
    </location>
</feature>
<dbReference type="SUPFAM" id="SSF56112">
    <property type="entry name" value="Protein kinase-like (PK-like)"/>
    <property type="match status" value="1"/>
</dbReference>
<dbReference type="SMART" id="SM00220">
    <property type="entry name" value="S_TKc"/>
    <property type="match status" value="1"/>
</dbReference>
<dbReference type="Gene3D" id="3.30.200.20">
    <property type="entry name" value="Phosphorylase Kinase, domain 1"/>
    <property type="match status" value="2"/>
</dbReference>
<keyword evidence="6" id="KW-0067">ATP-binding</keyword>
<evidence type="ECO:0000256" key="8">
    <source>
        <dbReference type="ARBA" id="ARBA00048679"/>
    </source>
</evidence>
<organism evidence="12 13">
    <name type="scientific">Aphanomyces astaci</name>
    <name type="common">Crayfish plague agent</name>
    <dbReference type="NCBI Taxonomy" id="112090"/>
    <lineage>
        <taxon>Eukaryota</taxon>
        <taxon>Sar</taxon>
        <taxon>Stramenopiles</taxon>
        <taxon>Oomycota</taxon>
        <taxon>Saprolegniomycetes</taxon>
        <taxon>Saprolegniales</taxon>
        <taxon>Verrucalvaceae</taxon>
        <taxon>Aphanomyces</taxon>
    </lineage>
</organism>
<feature type="compositionally biased region" description="Low complexity" evidence="9">
    <location>
        <begin position="1057"/>
        <end position="1079"/>
    </location>
</feature>
<evidence type="ECO:0000313" key="13">
    <source>
        <dbReference type="Proteomes" id="UP000266643"/>
    </source>
</evidence>
<feature type="compositionally biased region" description="Low complexity" evidence="9">
    <location>
        <begin position="816"/>
        <end position="835"/>
    </location>
</feature>
<accession>A0A397DR61</accession>
<comment type="catalytic activity">
    <reaction evidence="8">
        <text>L-seryl-[protein] + ATP = O-phospho-L-seryl-[protein] + ADP + H(+)</text>
        <dbReference type="Rhea" id="RHEA:17989"/>
        <dbReference type="Rhea" id="RHEA-COMP:9863"/>
        <dbReference type="Rhea" id="RHEA-COMP:11604"/>
        <dbReference type="ChEBI" id="CHEBI:15378"/>
        <dbReference type="ChEBI" id="CHEBI:29999"/>
        <dbReference type="ChEBI" id="CHEBI:30616"/>
        <dbReference type="ChEBI" id="CHEBI:83421"/>
        <dbReference type="ChEBI" id="CHEBI:456216"/>
        <dbReference type="EC" id="2.7.11.1"/>
    </reaction>
</comment>
<dbReference type="InterPro" id="IPR000719">
    <property type="entry name" value="Prot_kinase_dom"/>
</dbReference>
<dbReference type="CDD" id="cd05579">
    <property type="entry name" value="STKc_MAST_like"/>
    <property type="match status" value="1"/>
</dbReference>
<evidence type="ECO:0000259" key="11">
    <source>
        <dbReference type="PROSITE" id="PS51285"/>
    </source>
</evidence>
<dbReference type="EC" id="2.7.11.1" evidence="1"/>
<evidence type="ECO:0000256" key="5">
    <source>
        <dbReference type="ARBA" id="ARBA00022777"/>
    </source>
</evidence>
<feature type="compositionally biased region" description="Basic and acidic residues" evidence="9">
    <location>
        <begin position="572"/>
        <end position="581"/>
    </location>
</feature>
<dbReference type="PANTHER" id="PTHR24356:SF1">
    <property type="entry name" value="SERINE_THREONINE-PROTEIN KINASE GREATWALL"/>
    <property type="match status" value="1"/>
</dbReference>
<dbReference type="Pfam" id="PF24681">
    <property type="entry name" value="Kelch_KLHDC2_KLHL20_DRC7"/>
    <property type="match status" value="1"/>
</dbReference>
<dbReference type="PANTHER" id="PTHR24356">
    <property type="entry name" value="SERINE/THREONINE-PROTEIN KINASE"/>
    <property type="match status" value="1"/>
</dbReference>
<evidence type="ECO:0000256" key="3">
    <source>
        <dbReference type="ARBA" id="ARBA00022679"/>
    </source>
</evidence>
<proteinExistence type="predicted"/>
<dbReference type="InterPro" id="IPR015915">
    <property type="entry name" value="Kelch-typ_b-propeller"/>
</dbReference>
<comment type="catalytic activity">
    <reaction evidence="7">
        <text>L-threonyl-[protein] + ATP = O-phospho-L-threonyl-[protein] + ADP + H(+)</text>
        <dbReference type="Rhea" id="RHEA:46608"/>
        <dbReference type="Rhea" id="RHEA-COMP:11060"/>
        <dbReference type="Rhea" id="RHEA-COMP:11605"/>
        <dbReference type="ChEBI" id="CHEBI:15378"/>
        <dbReference type="ChEBI" id="CHEBI:30013"/>
        <dbReference type="ChEBI" id="CHEBI:30616"/>
        <dbReference type="ChEBI" id="CHEBI:61977"/>
        <dbReference type="ChEBI" id="CHEBI:456216"/>
        <dbReference type="EC" id="2.7.11.1"/>
    </reaction>
</comment>
<dbReference type="Pfam" id="PF00069">
    <property type="entry name" value="Pkinase"/>
    <property type="match status" value="2"/>
</dbReference>
<dbReference type="Gene3D" id="2.120.10.80">
    <property type="entry name" value="Kelch-type beta propeller"/>
    <property type="match status" value="1"/>
</dbReference>
<reference evidence="12 13" key="1">
    <citation type="submission" date="2018-08" db="EMBL/GenBank/DDBJ databases">
        <title>Aphanomyces genome sequencing and annotation.</title>
        <authorList>
            <person name="Minardi D."/>
            <person name="Oidtmann B."/>
            <person name="Van Der Giezen M."/>
            <person name="Studholme D.J."/>
        </authorList>
    </citation>
    <scope>NUCLEOTIDE SEQUENCE [LARGE SCALE GENOMIC DNA]</scope>
    <source>
        <strain evidence="12 13">D2</strain>
    </source>
</reference>
<evidence type="ECO:0000256" key="6">
    <source>
        <dbReference type="ARBA" id="ARBA00022840"/>
    </source>
</evidence>
<feature type="domain" description="AGC-kinase C-terminal" evidence="11">
    <location>
        <begin position="992"/>
        <end position="1059"/>
    </location>
</feature>
<feature type="domain" description="Protein kinase" evidence="10">
    <location>
        <begin position="621"/>
        <end position="989"/>
    </location>
</feature>
<keyword evidence="2" id="KW-0723">Serine/threonine-protein kinase</keyword>
<dbReference type="GO" id="GO:0004674">
    <property type="term" value="F:protein serine/threonine kinase activity"/>
    <property type="evidence" value="ECO:0007669"/>
    <property type="project" value="UniProtKB-KW"/>
</dbReference>
<keyword evidence="5" id="KW-0418">Kinase</keyword>
<dbReference type="InterPro" id="IPR011009">
    <property type="entry name" value="Kinase-like_dom_sf"/>
</dbReference>
<evidence type="ECO:0000256" key="1">
    <source>
        <dbReference type="ARBA" id="ARBA00012513"/>
    </source>
</evidence>
<dbReference type="PROSITE" id="PS51285">
    <property type="entry name" value="AGC_KINASE_CTER"/>
    <property type="match status" value="1"/>
</dbReference>
<gene>
    <name evidence="12" type="ORF">DYB30_004647</name>
</gene>
<dbReference type="Proteomes" id="UP000266643">
    <property type="component" value="Unassembled WGS sequence"/>
</dbReference>
<evidence type="ECO:0000313" key="12">
    <source>
        <dbReference type="EMBL" id="RHY66757.1"/>
    </source>
</evidence>
<dbReference type="VEuPathDB" id="FungiDB:H257_03010"/>
<dbReference type="InterPro" id="IPR050236">
    <property type="entry name" value="Ser_Thr_kinase_AGC"/>
</dbReference>
<dbReference type="EMBL" id="QUTD01004655">
    <property type="protein sequence ID" value="RHY66757.1"/>
    <property type="molecule type" value="Genomic_DNA"/>
</dbReference>
<keyword evidence="4" id="KW-0547">Nucleotide-binding</keyword>
<dbReference type="InterPro" id="IPR000961">
    <property type="entry name" value="AGC-kinase_C"/>
</dbReference>
<evidence type="ECO:0000259" key="10">
    <source>
        <dbReference type="PROSITE" id="PS50011"/>
    </source>
</evidence>
<dbReference type="PROSITE" id="PS50011">
    <property type="entry name" value="PROTEIN_KINASE_DOM"/>
    <property type="match status" value="1"/>
</dbReference>
<feature type="region of interest" description="Disordered" evidence="9">
    <location>
        <begin position="572"/>
        <end position="607"/>
    </location>
</feature>
<feature type="region of interest" description="Disordered" evidence="9">
    <location>
        <begin position="1030"/>
        <end position="1080"/>
    </location>
</feature>
<evidence type="ECO:0000256" key="7">
    <source>
        <dbReference type="ARBA" id="ARBA00047899"/>
    </source>
</evidence>
<evidence type="ECO:0000256" key="2">
    <source>
        <dbReference type="ARBA" id="ARBA00022527"/>
    </source>
</evidence>
<keyword evidence="3" id="KW-0808">Transferase</keyword>
<dbReference type="AlphaFoldDB" id="A0A397DR61"/>